<dbReference type="EMBL" id="KI674373">
    <property type="protein sequence ID" value="ETL34265.1"/>
    <property type="molecule type" value="Genomic_DNA"/>
</dbReference>
<evidence type="ECO:0000313" key="2">
    <source>
        <dbReference type="EMBL" id="ETL34265.1"/>
    </source>
</evidence>
<reference evidence="2" key="2">
    <citation type="submission" date="2013-11" db="EMBL/GenBank/DDBJ databases">
        <title>The Genome Sequence of Phytophthora parasitica CJ05E6.</title>
        <authorList>
            <consortium name="The Broad Institute Genomics Platform"/>
            <person name="Russ C."/>
            <person name="Tyler B."/>
            <person name="Panabieres F."/>
            <person name="Shan W."/>
            <person name="Tripathy S."/>
            <person name="Grunwald N."/>
            <person name="Machado M."/>
            <person name="Johnson C.S."/>
            <person name="Arredondo F."/>
            <person name="Hong C."/>
            <person name="Coffey M."/>
            <person name="Young S.K."/>
            <person name="Zeng Q."/>
            <person name="Gargeya S."/>
            <person name="Fitzgerald M."/>
            <person name="Abouelleil A."/>
            <person name="Alvarado L."/>
            <person name="Chapman S.B."/>
            <person name="Gainer-Dewar J."/>
            <person name="Goldberg J."/>
            <person name="Griggs A."/>
            <person name="Gujja S."/>
            <person name="Hansen M."/>
            <person name="Howarth C."/>
            <person name="Imamovic A."/>
            <person name="Ireland A."/>
            <person name="Larimer J."/>
            <person name="McCowan C."/>
            <person name="Murphy C."/>
            <person name="Pearson M."/>
            <person name="Poon T.W."/>
            <person name="Priest M."/>
            <person name="Roberts A."/>
            <person name="Saif S."/>
            <person name="Shea T."/>
            <person name="Sykes S."/>
            <person name="Wortman J."/>
            <person name="Nusbaum C."/>
            <person name="Birren B."/>
        </authorList>
    </citation>
    <scope>NUCLEOTIDE SEQUENCE [LARGE SCALE GENOMIC DNA]</scope>
    <source>
        <strain evidence="2">CJ05E6</strain>
    </source>
</reference>
<dbReference type="AlphaFoldDB" id="W2GCQ2"/>
<dbReference type="Proteomes" id="UP000053864">
    <property type="component" value="Unassembled WGS sequence"/>
</dbReference>
<dbReference type="VEuPathDB" id="FungiDB:PPTG_14141"/>
<sequence length="81" mass="9312">MKMRLARGNIKESSCLHKKEEALHKAFIKELQVSRKITKQIVEKGSDGRALHVHLRVHITRMEVDDWLNDHTTVKNAVGAE</sequence>
<gene>
    <name evidence="1" type="ORF">L915_13574</name>
    <name evidence="2" type="ORF">L916_13474</name>
</gene>
<dbReference type="Proteomes" id="UP000053236">
    <property type="component" value="Unassembled WGS sequence"/>
</dbReference>
<evidence type="ECO:0000313" key="1">
    <source>
        <dbReference type="EMBL" id="ETK80853.1"/>
    </source>
</evidence>
<dbReference type="EMBL" id="KI687629">
    <property type="protein sequence ID" value="ETK80853.1"/>
    <property type="molecule type" value="Genomic_DNA"/>
</dbReference>
<accession>W2GCQ2</accession>
<name>W2GCQ2_PHYNI</name>
<protein>
    <submittedName>
        <fullName evidence="1">Uncharacterized protein</fullName>
    </submittedName>
</protein>
<organism evidence="1">
    <name type="scientific">Phytophthora nicotianae</name>
    <name type="common">Potato buckeye rot agent</name>
    <name type="synonym">Phytophthora parasitica</name>
    <dbReference type="NCBI Taxonomy" id="4792"/>
    <lineage>
        <taxon>Eukaryota</taxon>
        <taxon>Sar</taxon>
        <taxon>Stramenopiles</taxon>
        <taxon>Oomycota</taxon>
        <taxon>Peronosporomycetes</taxon>
        <taxon>Peronosporales</taxon>
        <taxon>Peronosporaceae</taxon>
        <taxon>Phytophthora</taxon>
    </lineage>
</organism>
<proteinExistence type="predicted"/>
<reference evidence="1" key="1">
    <citation type="submission" date="2013-11" db="EMBL/GenBank/DDBJ databases">
        <title>The Genome Sequence of Phytophthora parasitica CJ02B3.</title>
        <authorList>
            <consortium name="The Broad Institute Genomics Platform"/>
            <person name="Russ C."/>
            <person name="Tyler B."/>
            <person name="Panabieres F."/>
            <person name="Shan W."/>
            <person name="Tripathy S."/>
            <person name="Grunwald N."/>
            <person name="Machado M."/>
            <person name="Johnson C.S."/>
            <person name="Arredondo F."/>
            <person name="Hong C."/>
            <person name="Coffey M."/>
            <person name="Young S.K."/>
            <person name="Zeng Q."/>
            <person name="Gargeya S."/>
            <person name="Fitzgerald M."/>
            <person name="Abouelleil A."/>
            <person name="Alvarado L."/>
            <person name="Chapman S.B."/>
            <person name="Gainer-Dewar J."/>
            <person name="Goldberg J."/>
            <person name="Griggs A."/>
            <person name="Gujja S."/>
            <person name="Hansen M."/>
            <person name="Howarth C."/>
            <person name="Imamovic A."/>
            <person name="Ireland A."/>
            <person name="Larimer J."/>
            <person name="McCowan C."/>
            <person name="Murphy C."/>
            <person name="Pearson M."/>
            <person name="Poon T.W."/>
            <person name="Priest M."/>
            <person name="Roberts A."/>
            <person name="Saif S."/>
            <person name="Shea T."/>
            <person name="Sykes S."/>
            <person name="Wortman J."/>
            <person name="Nusbaum C."/>
            <person name="Birren B."/>
        </authorList>
    </citation>
    <scope>NUCLEOTIDE SEQUENCE [LARGE SCALE GENOMIC DNA]</scope>
    <source>
        <strain evidence="1">CJ02B3</strain>
    </source>
</reference>